<comment type="caution">
    <text evidence="2">The sequence shown here is derived from an EMBL/GenBank/DDBJ whole genome shotgun (WGS) entry which is preliminary data.</text>
</comment>
<accession>A0A8S3PLB8</accession>
<dbReference type="CDD" id="cd01650">
    <property type="entry name" value="RT_nLTR_like"/>
    <property type="match status" value="1"/>
</dbReference>
<dbReference type="InterPro" id="IPR005135">
    <property type="entry name" value="Endo/exonuclease/phosphatase"/>
</dbReference>
<protein>
    <recommendedName>
        <fullName evidence="1">Reverse transcriptase domain-containing protein</fullName>
    </recommendedName>
</protein>
<organism evidence="2 3">
    <name type="scientific">Mytilus edulis</name>
    <name type="common">Blue mussel</name>
    <dbReference type="NCBI Taxonomy" id="6550"/>
    <lineage>
        <taxon>Eukaryota</taxon>
        <taxon>Metazoa</taxon>
        <taxon>Spiralia</taxon>
        <taxon>Lophotrochozoa</taxon>
        <taxon>Mollusca</taxon>
        <taxon>Bivalvia</taxon>
        <taxon>Autobranchia</taxon>
        <taxon>Pteriomorphia</taxon>
        <taxon>Mytilida</taxon>
        <taxon>Mytiloidea</taxon>
        <taxon>Mytilidae</taxon>
        <taxon>Mytilinae</taxon>
        <taxon>Mytilus</taxon>
    </lineage>
</organism>
<dbReference type="InterPro" id="IPR043502">
    <property type="entry name" value="DNA/RNA_pol_sf"/>
</dbReference>
<dbReference type="InterPro" id="IPR000477">
    <property type="entry name" value="RT_dom"/>
</dbReference>
<dbReference type="GO" id="GO:0003824">
    <property type="term" value="F:catalytic activity"/>
    <property type="evidence" value="ECO:0007669"/>
    <property type="project" value="InterPro"/>
</dbReference>
<dbReference type="SUPFAM" id="SSF56672">
    <property type="entry name" value="DNA/RNA polymerases"/>
    <property type="match status" value="1"/>
</dbReference>
<keyword evidence="3" id="KW-1185">Reference proteome</keyword>
<dbReference type="EMBL" id="CAJPWZ010000001">
    <property type="protein sequence ID" value="CAG2184346.1"/>
    <property type="molecule type" value="Genomic_DNA"/>
</dbReference>
<dbReference type="Pfam" id="PF00078">
    <property type="entry name" value="RVT_1"/>
    <property type="match status" value="1"/>
</dbReference>
<name>A0A8S3PLB8_MYTED</name>
<proteinExistence type="predicted"/>
<dbReference type="PROSITE" id="PS50878">
    <property type="entry name" value="RT_POL"/>
    <property type="match status" value="1"/>
</dbReference>
<gene>
    <name evidence="2" type="ORF">MEDL_4</name>
</gene>
<sequence length="938" mass="105848">MNEGARQGAWSSSISGKVTKMDEGNERIIGILINSDPKICVVCVYLPTNNASVNSIVDYGECLDILDHIINNYSGTYKVVIAGDFNGTLLRPRVGNKQDVSLQAFVRDHKLLVPTSIKPTFVQHSGAGSSQIDYILSSHEDVILDYITPEKHATNLSSHNIVTAVLASNISSKVKHSHQSTAIWKYQWDKTDLLEFRNIVQLELGKCNGRTQNVVDESNLELLMTILQKATKVSTPRKIIHLKGPKWKASPTAKILLDICHNTYREWCENGKPEGQLKHKKVKAQRELRRQFRMEKTLDRQDLYNQIMENPSTELFHRLIKRNRGSSVVKTHLLKIDNSEVNDPVKQRGCFMKYFEDLAVPKDKGYDEKYLELCTIRHKLISEMCSNSTEAFVPFTENEIQSGINHLHAGKAIDEFDICAEQLKAAGDILVPIITKSFNSILSNGAFPDALKSGILTPILKKLKDPSILDNYRGITVTPVFTKLFECVLLPKIEQHFGNDQSPLQFGFTKGLSMLLAALIISEAKCESKLTPLTPLCLITVDSMKAFDVVSHIIVLDKLYETGVHPKIWTIVKDLYNGMTSKVRWAGGISDNFKILQGVRQGGILSPLLYKIYNNNLLMELQMARLGFRIGNIYMGCPTCADDIALLSRDTNELQCMLSTLHRHSLQDRVTIHPTKTKAVVFSKTKSIKSSLSWKLGDSDISPTNQAVHLGILRIQEILELYELPDIDSLLLEQPSKLAFKYQCKCAIQKTWTNLLKAEMDNKSTLKYINVNVLSIGTPHTLWKSLRSMVSEVKMGITKARMLTGTFMTQATRYKFKIENADHICQLCAIYSEDIKHILLECPALHSVRQLYYSRLKLEVIHVIGEKKWLELFGNHESILRLILDCSNFSGNFNTEQITVITKISTELCHQLYIKRLKLLEGLKITSTINKGTSSTNV</sequence>
<dbReference type="Gene3D" id="3.60.10.10">
    <property type="entry name" value="Endonuclease/exonuclease/phosphatase"/>
    <property type="match status" value="1"/>
</dbReference>
<dbReference type="OrthoDB" id="10014409at2759"/>
<dbReference type="Proteomes" id="UP000683360">
    <property type="component" value="Unassembled WGS sequence"/>
</dbReference>
<dbReference type="InterPro" id="IPR036691">
    <property type="entry name" value="Endo/exonu/phosph_ase_sf"/>
</dbReference>
<evidence type="ECO:0000313" key="2">
    <source>
        <dbReference type="EMBL" id="CAG2184346.1"/>
    </source>
</evidence>
<dbReference type="Pfam" id="PF14529">
    <property type="entry name" value="Exo_endo_phos_2"/>
    <property type="match status" value="1"/>
</dbReference>
<evidence type="ECO:0000313" key="3">
    <source>
        <dbReference type="Proteomes" id="UP000683360"/>
    </source>
</evidence>
<dbReference type="AlphaFoldDB" id="A0A8S3PLB8"/>
<evidence type="ECO:0000259" key="1">
    <source>
        <dbReference type="PROSITE" id="PS50878"/>
    </source>
</evidence>
<dbReference type="SUPFAM" id="SSF56219">
    <property type="entry name" value="DNase I-like"/>
    <property type="match status" value="1"/>
</dbReference>
<feature type="domain" description="Reverse transcriptase" evidence="1">
    <location>
        <begin position="440"/>
        <end position="699"/>
    </location>
</feature>
<dbReference type="PANTHER" id="PTHR19446">
    <property type="entry name" value="REVERSE TRANSCRIPTASES"/>
    <property type="match status" value="1"/>
</dbReference>
<reference evidence="2" key="1">
    <citation type="submission" date="2021-03" db="EMBL/GenBank/DDBJ databases">
        <authorList>
            <person name="Bekaert M."/>
        </authorList>
    </citation>
    <scope>NUCLEOTIDE SEQUENCE</scope>
</reference>